<dbReference type="VEuPathDB" id="TrichDB:TVAG_491420"/>
<dbReference type="Pfam" id="PF10551">
    <property type="entry name" value="MULE"/>
    <property type="match status" value="1"/>
</dbReference>
<dbReference type="InterPro" id="IPR018289">
    <property type="entry name" value="MULE_transposase_dom"/>
</dbReference>
<feature type="domain" description="MULE transposase" evidence="1">
    <location>
        <begin position="109"/>
        <end position="198"/>
    </location>
</feature>
<gene>
    <name evidence="2" type="ORF">TVAG_491420</name>
</gene>
<dbReference type="AlphaFoldDB" id="A2HFI4"/>
<dbReference type="Proteomes" id="UP000001542">
    <property type="component" value="Unassembled WGS sequence"/>
</dbReference>
<dbReference type="OrthoDB" id="5301000at2759"/>
<dbReference type="InParanoid" id="A2HFI4"/>
<accession>A2HFI4</accession>
<organism evidence="2 3">
    <name type="scientific">Trichomonas vaginalis (strain ATCC PRA-98 / G3)</name>
    <dbReference type="NCBI Taxonomy" id="412133"/>
    <lineage>
        <taxon>Eukaryota</taxon>
        <taxon>Metamonada</taxon>
        <taxon>Parabasalia</taxon>
        <taxon>Trichomonadida</taxon>
        <taxon>Trichomonadidae</taxon>
        <taxon>Trichomonas</taxon>
    </lineage>
</organism>
<dbReference type="VEuPathDB" id="TrichDB:TVAGG3_0088710"/>
<name>A2HFI4_TRIV3</name>
<dbReference type="PANTHER" id="PTHR48142:SF1">
    <property type="entry name" value="MULE TRANSPOSASE DOMAIN-CONTAINING PROTEIN"/>
    <property type="match status" value="1"/>
</dbReference>
<dbReference type="PANTHER" id="PTHR48142">
    <property type="entry name" value="PIGMENTOSA GTPASE REGULATOR-LIKE PROTEIN, PUTATIVE-RELATED"/>
    <property type="match status" value="1"/>
</dbReference>
<evidence type="ECO:0000313" key="2">
    <source>
        <dbReference type="EMBL" id="EAX71833.1"/>
    </source>
</evidence>
<sequence>MEHYFQNGANRAIAQLQCFKDLDIPINQATIPPMYRQKPDALARFSQCVSALNHRFSSDDITSLEIFVQSIKDNSPDDLMEFISENDTLIFYYAPFEAKAIAYQIVTFHIDSTYKLLRSKIPFYALTGKYKEMHGFPFLYFFVQPDKSENIQICLVRFFEWCHLEPQYISMDCAPQIAEAVENGIPACHILWCGVHVLRAILRKVTNLKTWKLLKIFTTL</sequence>
<evidence type="ECO:0000259" key="1">
    <source>
        <dbReference type="Pfam" id="PF10551"/>
    </source>
</evidence>
<protein>
    <recommendedName>
        <fullName evidence="1">MULE transposase domain-containing protein</fullName>
    </recommendedName>
</protein>
<dbReference type="KEGG" id="tva:4729221"/>
<evidence type="ECO:0000313" key="3">
    <source>
        <dbReference type="Proteomes" id="UP000001542"/>
    </source>
</evidence>
<keyword evidence="3" id="KW-1185">Reference proteome</keyword>
<proteinExistence type="predicted"/>
<dbReference type="RefSeq" id="XP_001284763.1">
    <property type="nucleotide sequence ID" value="XM_001284762.1"/>
</dbReference>
<reference evidence="2" key="1">
    <citation type="submission" date="2006-10" db="EMBL/GenBank/DDBJ databases">
        <authorList>
            <person name="Amadeo P."/>
            <person name="Zhao Q."/>
            <person name="Wortman J."/>
            <person name="Fraser-Liggett C."/>
            <person name="Carlton J."/>
        </authorList>
    </citation>
    <scope>NUCLEOTIDE SEQUENCE</scope>
    <source>
        <strain evidence="2">G3</strain>
    </source>
</reference>
<reference evidence="2" key="2">
    <citation type="journal article" date="2007" name="Science">
        <title>Draft genome sequence of the sexually transmitted pathogen Trichomonas vaginalis.</title>
        <authorList>
            <person name="Carlton J.M."/>
            <person name="Hirt R.P."/>
            <person name="Silva J.C."/>
            <person name="Delcher A.L."/>
            <person name="Schatz M."/>
            <person name="Zhao Q."/>
            <person name="Wortman J.R."/>
            <person name="Bidwell S.L."/>
            <person name="Alsmark U.C.M."/>
            <person name="Besteiro S."/>
            <person name="Sicheritz-Ponten T."/>
            <person name="Noel C.J."/>
            <person name="Dacks J.B."/>
            <person name="Foster P.G."/>
            <person name="Simillion C."/>
            <person name="Van de Peer Y."/>
            <person name="Miranda-Saavedra D."/>
            <person name="Barton G.J."/>
            <person name="Westrop G.D."/>
            <person name="Mueller S."/>
            <person name="Dessi D."/>
            <person name="Fiori P.L."/>
            <person name="Ren Q."/>
            <person name="Paulsen I."/>
            <person name="Zhang H."/>
            <person name="Bastida-Corcuera F.D."/>
            <person name="Simoes-Barbosa A."/>
            <person name="Brown M.T."/>
            <person name="Hayes R.D."/>
            <person name="Mukherjee M."/>
            <person name="Okumura C.Y."/>
            <person name="Schneider R."/>
            <person name="Smith A.J."/>
            <person name="Vanacova S."/>
            <person name="Villalvazo M."/>
            <person name="Haas B.J."/>
            <person name="Pertea M."/>
            <person name="Feldblyum T.V."/>
            <person name="Utterback T.R."/>
            <person name="Shu C.L."/>
            <person name="Osoegawa K."/>
            <person name="de Jong P.J."/>
            <person name="Hrdy I."/>
            <person name="Horvathova L."/>
            <person name="Zubacova Z."/>
            <person name="Dolezal P."/>
            <person name="Malik S.B."/>
            <person name="Logsdon J.M. Jr."/>
            <person name="Henze K."/>
            <person name="Gupta A."/>
            <person name="Wang C.C."/>
            <person name="Dunne R.L."/>
            <person name="Upcroft J.A."/>
            <person name="Upcroft P."/>
            <person name="White O."/>
            <person name="Salzberg S.L."/>
            <person name="Tang P."/>
            <person name="Chiu C.-H."/>
            <person name="Lee Y.-S."/>
            <person name="Embley T.M."/>
            <person name="Coombs G.H."/>
            <person name="Mottram J.C."/>
            <person name="Tachezy J."/>
            <person name="Fraser-Liggett C.M."/>
            <person name="Johnson P.J."/>
        </authorList>
    </citation>
    <scope>NUCLEOTIDE SEQUENCE [LARGE SCALE GENOMIC DNA]</scope>
    <source>
        <strain evidence="2">G3</strain>
    </source>
</reference>
<dbReference type="EMBL" id="DS133291">
    <property type="protein sequence ID" value="EAX71833.1"/>
    <property type="molecule type" value="Genomic_DNA"/>
</dbReference>